<dbReference type="EMBL" id="VAUP01000022">
    <property type="protein sequence ID" value="TLX43011.1"/>
    <property type="molecule type" value="Genomic_DNA"/>
</dbReference>
<dbReference type="AlphaFoldDB" id="A0A6C1KGT0"/>
<sequence>MRFLSSIARVKELVRVLGNTPSDGAAEAVGRLAAHLIVLRRLSSSVAGSSFLNVLAYTRLAAPSFSLGGGTREILRGIIARALGLR</sequence>
<proteinExistence type="predicted"/>
<protein>
    <recommendedName>
        <fullName evidence="3">Acyl-CoA dehydrogenase/oxidase C-terminal domain-containing protein</fullName>
    </recommendedName>
</protein>
<dbReference type="RefSeq" id="WP_138399368.1">
    <property type="nucleotide sequence ID" value="NZ_JBAFVI010000002.1"/>
</dbReference>
<dbReference type="Proteomes" id="UP000305131">
    <property type="component" value="Unassembled WGS sequence"/>
</dbReference>
<gene>
    <name evidence="1" type="ORF">FBQ73_10185</name>
</gene>
<evidence type="ECO:0008006" key="3">
    <source>
        <dbReference type="Google" id="ProtNLM"/>
    </source>
</evidence>
<name>A0A6C1KGT0_XANAU</name>
<evidence type="ECO:0000313" key="1">
    <source>
        <dbReference type="EMBL" id="TLX43011.1"/>
    </source>
</evidence>
<organism evidence="1 2">
    <name type="scientific">Xanthobacter autotrophicus</name>
    <dbReference type="NCBI Taxonomy" id="280"/>
    <lineage>
        <taxon>Bacteria</taxon>
        <taxon>Pseudomonadati</taxon>
        <taxon>Pseudomonadota</taxon>
        <taxon>Alphaproteobacteria</taxon>
        <taxon>Hyphomicrobiales</taxon>
        <taxon>Xanthobacteraceae</taxon>
        <taxon>Xanthobacter</taxon>
    </lineage>
</organism>
<reference evidence="1 2" key="1">
    <citation type="submission" date="2019-05" db="EMBL/GenBank/DDBJ databases">
        <authorList>
            <person name="Zhou X."/>
        </authorList>
    </citation>
    <scope>NUCLEOTIDE SEQUENCE [LARGE SCALE GENOMIC DNA]</scope>
    <source>
        <strain evidence="1 2">DSM 432</strain>
    </source>
</reference>
<accession>A0A6C1KGT0</accession>
<evidence type="ECO:0000313" key="2">
    <source>
        <dbReference type="Proteomes" id="UP000305131"/>
    </source>
</evidence>
<comment type="caution">
    <text evidence="1">The sequence shown here is derived from an EMBL/GenBank/DDBJ whole genome shotgun (WGS) entry which is preliminary data.</text>
</comment>
<dbReference type="OrthoDB" id="9775090at2"/>
<dbReference type="GeneID" id="95773820"/>